<keyword evidence="3" id="KW-1185">Reference proteome</keyword>
<dbReference type="EMBL" id="KZ825130">
    <property type="protein sequence ID" value="PYI19873.1"/>
    <property type="molecule type" value="Genomic_DNA"/>
</dbReference>
<evidence type="ECO:0000256" key="1">
    <source>
        <dbReference type="SAM" id="Phobius"/>
    </source>
</evidence>
<dbReference type="Proteomes" id="UP000249829">
    <property type="component" value="Unassembled WGS sequence"/>
</dbReference>
<feature type="transmembrane region" description="Helical" evidence="1">
    <location>
        <begin position="54"/>
        <end position="76"/>
    </location>
</feature>
<proteinExistence type="predicted"/>
<evidence type="ECO:0000313" key="3">
    <source>
        <dbReference type="Proteomes" id="UP000249829"/>
    </source>
</evidence>
<protein>
    <submittedName>
        <fullName evidence="2">Uncharacterized protein</fullName>
    </submittedName>
</protein>
<keyword evidence="1" id="KW-0472">Membrane</keyword>
<dbReference type="AlphaFoldDB" id="A0A2V5HF13"/>
<feature type="transmembrane region" description="Helical" evidence="1">
    <location>
        <begin position="20"/>
        <end position="42"/>
    </location>
</feature>
<sequence length="107" mass="12305">MKKPGQREIIRSKKKTKTFYFLALSDNSPCGCRGLLYLGSMFSKWPICLVSDLIWDLCGFAFFFCFRWVCCGFFLFRSMQRDEVLRIRGHKLGVSVAVLFLNLGGAD</sequence>
<reference evidence="2 3" key="1">
    <citation type="submission" date="2018-02" db="EMBL/GenBank/DDBJ databases">
        <title>The genomes of Aspergillus section Nigri reveals drivers in fungal speciation.</title>
        <authorList>
            <consortium name="DOE Joint Genome Institute"/>
            <person name="Vesth T.C."/>
            <person name="Nybo J."/>
            <person name="Theobald S."/>
            <person name="Brandl J."/>
            <person name="Frisvad J.C."/>
            <person name="Nielsen K.F."/>
            <person name="Lyhne E.K."/>
            <person name="Kogle M.E."/>
            <person name="Kuo A."/>
            <person name="Riley R."/>
            <person name="Clum A."/>
            <person name="Nolan M."/>
            <person name="Lipzen A."/>
            <person name="Salamov A."/>
            <person name="Henrissat B."/>
            <person name="Wiebenga A."/>
            <person name="De vries R.P."/>
            <person name="Grigoriev I.V."/>
            <person name="Mortensen U.H."/>
            <person name="Andersen M.R."/>
            <person name="Baker S.E."/>
        </authorList>
    </citation>
    <scope>NUCLEOTIDE SEQUENCE [LARGE SCALE GENOMIC DNA]</scope>
    <source>
        <strain evidence="2 3">CBS 115571</strain>
    </source>
</reference>
<evidence type="ECO:0000313" key="2">
    <source>
        <dbReference type="EMBL" id="PYI19873.1"/>
    </source>
</evidence>
<keyword evidence="1" id="KW-1133">Transmembrane helix</keyword>
<accession>A0A2V5HF13</accession>
<gene>
    <name evidence="2" type="ORF">BO99DRAFT_131422</name>
</gene>
<organism evidence="2 3">
    <name type="scientific">Aspergillus violaceofuscus (strain CBS 115571)</name>
    <dbReference type="NCBI Taxonomy" id="1450538"/>
    <lineage>
        <taxon>Eukaryota</taxon>
        <taxon>Fungi</taxon>
        <taxon>Dikarya</taxon>
        <taxon>Ascomycota</taxon>
        <taxon>Pezizomycotina</taxon>
        <taxon>Eurotiomycetes</taxon>
        <taxon>Eurotiomycetidae</taxon>
        <taxon>Eurotiales</taxon>
        <taxon>Aspergillaceae</taxon>
        <taxon>Aspergillus</taxon>
    </lineage>
</organism>
<name>A0A2V5HF13_ASPV1</name>
<keyword evidence="1" id="KW-0812">Transmembrane</keyword>